<proteinExistence type="inferred from homology"/>
<keyword evidence="12" id="KW-0472">Membrane</keyword>
<comment type="pathway">
    <text evidence="3">Secondary metabolite biosynthesis; terpenoid biosynthesis.</text>
</comment>
<dbReference type="InterPro" id="IPR002401">
    <property type="entry name" value="Cyt_P450_E_grp-I"/>
</dbReference>
<evidence type="ECO:0000256" key="14">
    <source>
        <dbReference type="SAM" id="SignalP"/>
    </source>
</evidence>
<dbReference type="GO" id="GO:0005506">
    <property type="term" value="F:iron ion binding"/>
    <property type="evidence" value="ECO:0007669"/>
    <property type="project" value="InterPro"/>
</dbReference>
<dbReference type="GO" id="GO:0004497">
    <property type="term" value="F:monooxygenase activity"/>
    <property type="evidence" value="ECO:0007669"/>
    <property type="project" value="UniProtKB-KW"/>
</dbReference>
<keyword evidence="9" id="KW-0560">Oxidoreductase</keyword>
<dbReference type="PRINTS" id="PR00385">
    <property type="entry name" value="P450"/>
</dbReference>
<reference evidence="15" key="1">
    <citation type="journal article" date="2020" name="New Phytol.">
        <title>Comparative genomics reveals dynamic genome evolution in host specialist ectomycorrhizal fungi.</title>
        <authorList>
            <person name="Lofgren L.A."/>
            <person name="Nguyen N.H."/>
            <person name="Vilgalys R."/>
            <person name="Ruytinx J."/>
            <person name="Liao H.L."/>
            <person name="Branco S."/>
            <person name="Kuo A."/>
            <person name="LaButti K."/>
            <person name="Lipzen A."/>
            <person name="Andreopoulos W."/>
            <person name="Pangilinan J."/>
            <person name="Riley R."/>
            <person name="Hundley H."/>
            <person name="Na H."/>
            <person name="Barry K."/>
            <person name="Grigoriev I.V."/>
            <person name="Stajich J.E."/>
            <person name="Kennedy P.G."/>
        </authorList>
    </citation>
    <scope>NUCLEOTIDE SEQUENCE</scope>
    <source>
        <strain evidence="15">S12</strain>
    </source>
</reference>
<dbReference type="RefSeq" id="XP_041160605.1">
    <property type="nucleotide sequence ID" value="XM_041306541.1"/>
</dbReference>
<dbReference type="GO" id="GO:0016705">
    <property type="term" value="F:oxidoreductase activity, acting on paired donors, with incorporation or reduction of molecular oxygen"/>
    <property type="evidence" value="ECO:0007669"/>
    <property type="project" value="InterPro"/>
</dbReference>
<dbReference type="PRINTS" id="PR00463">
    <property type="entry name" value="EP450I"/>
</dbReference>
<comment type="caution">
    <text evidence="15">The sequence shown here is derived from an EMBL/GenBank/DDBJ whole genome shotgun (WGS) entry which is preliminary data.</text>
</comment>
<evidence type="ECO:0000256" key="2">
    <source>
        <dbReference type="ARBA" id="ARBA00004370"/>
    </source>
</evidence>
<sequence>MSLIQVCVLGSFSFALCKALAFLLQRTHGIDLDGPNRGNWLTGNIMSLFEGGVDYCVHIAEKYGGAVRLYGPLGEIVYVSDPRALYHIVVKDQHIFEEPNQFIMSNKLVFGEGLISTIGEQHRRQRKLLNPVFSTSNMRRLLPTLHPISDRLTSILASKLPADGSHKEIDVLPWLSRCALDGVCQGILGYPSNTLSAAENDSYAEALRKIGPLIGKLMKVRSITAFVMQNCSPYWARKVLDLVTVPWLPTQYMADIREMRRIVETMDSASRKAFLERKAAMEAEETPDLIDTACRDNDSMTSMMDIMLKANAVSSNTERLTDAELLGQMNVMVFAGLDTTTSALARCIYLLAQHSGAQARLRSEIRDATKILEEDGDMPSAELPFDVLMSLPFLDSIVKETLRLYPSLPVMARATSKAITLPLQFPARSRSGGYTSAVAIPEGTVTIISILAANRHQGLWGADANEWHPERWLSSPLTAPSQAQEVKYSMDGEDTVSMSRSAPVMGVKDGVRFPGVYSNMMTFLGGSRSCIGFKFAEMELKQVIATLVLRLHFSLPTEPNTQGHVKEIQWKLQAFHIPVVKPPAGDGVTPQVPLNVRLVKKDDFIWNAVV</sequence>
<accession>A0A9P7AQI7</accession>
<keyword evidence="7 13" id="KW-0479">Metal-binding</keyword>
<evidence type="ECO:0000256" key="8">
    <source>
        <dbReference type="ARBA" id="ARBA00022989"/>
    </source>
</evidence>
<keyword evidence="14" id="KW-0732">Signal</keyword>
<evidence type="ECO:0000256" key="5">
    <source>
        <dbReference type="ARBA" id="ARBA00022617"/>
    </source>
</evidence>
<dbReference type="EMBL" id="JABBWE010000026">
    <property type="protein sequence ID" value="KAG1794438.1"/>
    <property type="molecule type" value="Genomic_DNA"/>
</dbReference>
<protein>
    <submittedName>
        <fullName evidence="15">Cytochrome P450</fullName>
    </submittedName>
</protein>
<evidence type="ECO:0000256" key="13">
    <source>
        <dbReference type="PIRSR" id="PIRSR602401-1"/>
    </source>
</evidence>
<keyword evidence="5 13" id="KW-0349">Heme</keyword>
<dbReference type="Proteomes" id="UP000719766">
    <property type="component" value="Unassembled WGS sequence"/>
</dbReference>
<evidence type="ECO:0000313" key="15">
    <source>
        <dbReference type="EMBL" id="KAG1794438.1"/>
    </source>
</evidence>
<dbReference type="Pfam" id="PF00067">
    <property type="entry name" value="p450"/>
    <property type="match status" value="1"/>
</dbReference>
<evidence type="ECO:0000256" key="10">
    <source>
        <dbReference type="ARBA" id="ARBA00023004"/>
    </source>
</evidence>
<dbReference type="GeneID" id="64600305"/>
<evidence type="ECO:0000313" key="16">
    <source>
        <dbReference type="Proteomes" id="UP000719766"/>
    </source>
</evidence>
<evidence type="ECO:0000256" key="9">
    <source>
        <dbReference type="ARBA" id="ARBA00023002"/>
    </source>
</evidence>
<dbReference type="GO" id="GO:0020037">
    <property type="term" value="F:heme binding"/>
    <property type="evidence" value="ECO:0007669"/>
    <property type="project" value="InterPro"/>
</dbReference>
<comment type="similarity">
    <text evidence="4">Belongs to the cytochrome P450 family.</text>
</comment>
<dbReference type="GO" id="GO:0016020">
    <property type="term" value="C:membrane"/>
    <property type="evidence" value="ECO:0007669"/>
    <property type="project" value="UniProtKB-SubCell"/>
</dbReference>
<dbReference type="AlphaFoldDB" id="A0A9P7AQI7"/>
<keyword evidence="6" id="KW-0812">Transmembrane</keyword>
<dbReference type="PANTHER" id="PTHR24305">
    <property type="entry name" value="CYTOCHROME P450"/>
    <property type="match status" value="1"/>
</dbReference>
<comment type="cofactor">
    <cofactor evidence="1 13">
        <name>heme</name>
        <dbReference type="ChEBI" id="CHEBI:30413"/>
    </cofactor>
</comment>
<gene>
    <name evidence="15" type="ORF">HD556DRAFT_1442997</name>
</gene>
<dbReference type="InterPro" id="IPR050121">
    <property type="entry name" value="Cytochrome_P450_monoxygenase"/>
</dbReference>
<dbReference type="OrthoDB" id="1470350at2759"/>
<evidence type="ECO:0000256" key="3">
    <source>
        <dbReference type="ARBA" id="ARBA00004721"/>
    </source>
</evidence>
<dbReference type="InterPro" id="IPR036396">
    <property type="entry name" value="Cyt_P450_sf"/>
</dbReference>
<evidence type="ECO:0000256" key="12">
    <source>
        <dbReference type="ARBA" id="ARBA00023136"/>
    </source>
</evidence>
<evidence type="ECO:0000256" key="6">
    <source>
        <dbReference type="ARBA" id="ARBA00022692"/>
    </source>
</evidence>
<keyword evidence="10 13" id="KW-0408">Iron</keyword>
<comment type="subcellular location">
    <subcellularLocation>
        <location evidence="2">Membrane</location>
    </subcellularLocation>
</comment>
<keyword evidence="16" id="KW-1185">Reference proteome</keyword>
<feature type="signal peptide" evidence="14">
    <location>
        <begin position="1"/>
        <end position="29"/>
    </location>
</feature>
<feature type="chain" id="PRO_5040435795" evidence="14">
    <location>
        <begin position="30"/>
        <end position="610"/>
    </location>
</feature>
<dbReference type="PANTHER" id="PTHR24305:SF166">
    <property type="entry name" value="CYTOCHROME P450 12A4, MITOCHONDRIAL-RELATED"/>
    <property type="match status" value="1"/>
</dbReference>
<dbReference type="InterPro" id="IPR001128">
    <property type="entry name" value="Cyt_P450"/>
</dbReference>
<evidence type="ECO:0000256" key="4">
    <source>
        <dbReference type="ARBA" id="ARBA00010617"/>
    </source>
</evidence>
<evidence type="ECO:0000256" key="7">
    <source>
        <dbReference type="ARBA" id="ARBA00022723"/>
    </source>
</evidence>
<evidence type="ECO:0000256" key="1">
    <source>
        <dbReference type="ARBA" id="ARBA00001971"/>
    </source>
</evidence>
<dbReference type="SUPFAM" id="SSF48264">
    <property type="entry name" value="Cytochrome P450"/>
    <property type="match status" value="1"/>
</dbReference>
<keyword evidence="11" id="KW-0503">Monooxygenase</keyword>
<evidence type="ECO:0000256" key="11">
    <source>
        <dbReference type="ARBA" id="ARBA00023033"/>
    </source>
</evidence>
<feature type="binding site" description="axial binding residue" evidence="13">
    <location>
        <position position="530"/>
    </location>
    <ligand>
        <name>heme</name>
        <dbReference type="ChEBI" id="CHEBI:30413"/>
    </ligand>
    <ligandPart>
        <name>Fe</name>
        <dbReference type="ChEBI" id="CHEBI:18248"/>
    </ligandPart>
</feature>
<dbReference type="Gene3D" id="1.10.630.10">
    <property type="entry name" value="Cytochrome P450"/>
    <property type="match status" value="1"/>
</dbReference>
<organism evidence="15 16">
    <name type="scientific">Suillus plorans</name>
    <dbReference type="NCBI Taxonomy" id="116603"/>
    <lineage>
        <taxon>Eukaryota</taxon>
        <taxon>Fungi</taxon>
        <taxon>Dikarya</taxon>
        <taxon>Basidiomycota</taxon>
        <taxon>Agaricomycotina</taxon>
        <taxon>Agaricomycetes</taxon>
        <taxon>Agaricomycetidae</taxon>
        <taxon>Boletales</taxon>
        <taxon>Suillineae</taxon>
        <taxon>Suillaceae</taxon>
        <taxon>Suillus</taxon>
    </lineage>
</organism>
<name>A0A9P7AQI7_9AGAM</name>
<keyword evidence="8" id="KW-1133">Transmembrane helix</keyword>